<dbReference type="AlphaFoldDB" id="A0AAN8PKV1"/>
<keyword evidence="1" id="KW-1133">Transmembrane helix</keyword>
<evidence type="ECO:0000256" key="1">
    <source>
        <dbReference type="SAM" id="Phobius"/>
    </source>
</evidence>
<dbReference type="Proteomes" id="UP001372834">
    <property type="component" value="Unassembled WGS sequence"/>
</dbReference>
<gene>
    <name evidence="2" type="ORF">RUM43_010682</name>
</gene>
<organism evidence="2 3">
    <name type="scientific">Polyplax serrata</name>
    <name type="common">Common mouse louse</name>
    <dbReference type="NCBI Taxonomy" id="468196"/>
    <lineage>
        <taxon>Eukaryota</taxon>
        <taxon>Metazoa</taxon>
        <taxon>Ecdysozoa</taxon>
        <taxon>Arthropoda</taxon>
        <taxon>Hexapoda</taxon>
        <taxon>Insecta</taxon>
        <taxon>Pterygota</taxon>
        <taxon>Neoptera</taxon>
        <taxon>Paraneoptera</taxon>
        <taxon>Psocodea</taxon>
        <taxon>Troctomorpha</taxon>
        <taxon>Phthiraptera</taxon>
        <taxon>Anoplura</taxon>
        <taxon>Polyplacidae</taxon>
        <taxon>Polyplax</taxon>
    </lineage>
</organism>
<comment type="caution">
    <text evidence="2">The sequence shown here is derived from an EMBL/GenBank/DDBJ whole genome shotgun (WGS) entry which is preliminary data.</text>
</comment>
<keyword evidence="1" id="KW-0812">Transmembrane</keyword>
<evidence type="ECO:0000313" key="3">
    <source>
        <dbReference type="Proteomes" id="UP001372834"/>
    </source>
</evidence>
<evidence type="ECO:0000313" key="2">
    <source>
        <dbReference type="EMBL" id="KAK6637011.1"/>
    </source>
</evidence>
<keyword evidence="1" id="KW-0472">Membrane</keyword>
<dbReference type="EMBL" id="JAWJWE010000004">
    <property type="protein sequence ID" value="KAK6637011.1"/>
    <property type="molecule type" value="Genomic_DNA"/>
</dbReference>
<accession>A0AAN8PKV1</accession>
<protein>
    <submittedName>
        <fullName evidence="2">Uncharacterized protein</fullName>
    </submittedName>
</protein>
<reference evidence="2 3" key="1">
    <citation type="submission" date="2023-10" db="EMBL/GenBank/DDBJ databases">
        <title>Genomes of two closely related lineages of the louse Polyplax serrata with different host specificities.</title>
        <authorList>
            <person name="Martinu J."/>
            <person name="Tarabai H."/>
            <person name="Stefka J."/>
            <person name="Hypsa V."/>
        </authorList>
    </citation>
    <scope>NUCLEOTIDE SEQUENCE [LARGE SCALE GENOMIC DNA]</scope>
    <source>
        <strain evidence="2">HR10_N</strain>
    </source>
</reference>
<sequence length="137" mass="15818">MIENRGYICRGGTEKWGLKQADIVKPQRSFLAGVYSPLDGKGDDPTEEKAFSPFILLQIRVEARGMKSPRFVPSVEEEDVQSGNEGTETGRWRTWNYFFACIAWLWDFHILSSLLWFWNLSIGPPVWSELFDLTILK</sequence>
<name>A0AAN8PKV1_POLSC</name>
<proteinExistence type="predicted"/>
<feature type="transmembrane region" description="Helical" evidence="1">
    <location>
        <begin position="97"/>
        <end position="118"/>
    </location>
</feature>